<dbReference type="KEGG" id="dmp:FAK_22690"/>
<feature type="signal peptide" evidence="6">
    <location>
        <begin position="1"/>
        <end position="31"/>
    </location>
</feature>
<dbReference type="NCBIfam" id="TIGR02195">
    <property type="entry name" value="heptsyl_trn_II"/>
    <property type="match status" value="1"/>
</dbReference>
<dbReference type="Pfam" id="PF01075">
    <property type="entry name" value="Glyco_transf_9"/>
    <property type="match status" value="1"/>
</dbReference>
<comment type="similarity">
    <text evidence="3">Belongs to the glycosyltransferase 9 family.</text>
</comment>
<proteinExistence type="inferred from homology"/>
<dbReference type="SUPFAM" id="SSF53756">
    <property type="entry name" value="UDP-Glycosyltransferase/glycogen phosphorylase"/>
    <property type="match status" value="1"/>
</dbReference>
<evidence type="ECO:0000256" key="2">
    <source>
        <dbReference type="ARBA" id="ARBA00022679"/>
    </source>
</evidence>
<feature type="chain" id="PRO_5043739817" description="lipopolysaccharide heptosyltransferase II" evidence="6">
    <location>
        <begin position="32"/>
        <end position="357"/>
    </location>
</feature>
<dbReference type="Gene3D" id="3.40.50.2000">
    <property type="entry name" value="Glycogen Phosphorylase B"/>
    <property type="match status" value="2"/>
</dbReference>
<evidence type="ECO:0000256" key="3">
    <source>
        <dbReference type="ARBA" id="ARBA00043995"/>
    </source>
</evidence>
<dbReference type="InterPro" id="IPR051199">
    <property type="entry name" value="LPS_LOS_Heptosyltrfase"/>
</dbReference>
<gene>
    <name evidence="7" type="ORF">FAK_22690</name>
</gene>
<dbReference type="InterPro" id="IPR011910">
    <property type="entry name" value="RfaF"/>
</dbReference>
<keyword evidence="1" id="KW-0328">Glycosyltransferase</keyword>
<dbReference type="CDD" id="cd03789">
    <property type="entry name" value="GT9_LPS_heptosyltransferase"/>
    <property type="match status" value="1"/>
</dbReference>
<name>A0AAU9EDJ8_9BACT</name>
<keyword evidence="8" id="KW-1185">Reference proteome</keyword>
<evidence type="ECO:0000256" key="6">
    <source>
        <dbReference type="SAM" id="SignalP"/>
    </source>
</evidence>
<dbReference type="RefSeq" id="WP_338599291.1">
    <property type="nucleotide sequence ID" value="NZ_AP028679.1"/>
</dbReference>
<dbReference type="GO" id="GO:0009244">
    <property type="term" value="P:lipopolysaccharide core region biosynthetic process"/>
    <property type="evidence" value="ECO:0007669"/>
    <property type="project" value="TreeGrafter"/>
</dbReference>
<dbReference type="GO" id="GO:0005829">
    <property type="term" value="C:cytosol"/>
    <property type="evidence" value="ECO:0007669"/>
    <property type="project" value="TreeGrafter"/>
</dbReference>
<evidence type="ECO:0000256" key="4">
    <source>
        <dbReference type="ARBA" id="ARBA00044042"/>
    </source>
</evidence>
<keyword evidence="2" id="KW-0808">Transferase</keyword>
<dbReference type="Proteomes" id="UP001366166">
    <property type="component" value="Chromosome"/>
</dbReference>
<dbReference type="EMBL" id="AP028679">
    <property type="protein sequence ID" value="BEQ15203.1"/>
    <property type="molecule type" value="Genomic_DNA"/>
</dbReference>
<dbReference type="InterPro" id="IPR002201">
    <property type="entry name" value="Glyco_trans_9"/>
</dbReference>
<evidence type="ECO:0000256" key="5">
    <source>
        <dbReference type="ARBA" id="ARBA00047503"/>
    </source>
</evidence>
<evidence type="ECO:0000313" key="7">
    <source>
        <dbReference type="EMBL" id="BEQ15203.1"/>
    </source>
</evidence>
<dbReference type="PANTHER" id="PTHR30160">
    <property type="entry name" value="TETRAACYLDISACCHARIDE 4'-KINASE-RELATED"/>
    <property type="match status" value="1"/>
</dbReference>
<dbReference type="EC" id="2.4.99.24" evidence="4"/>
<keyword evidence="6" id="KW-0732">Signal</keyword>
<accession>A0AAU9EDJ8</accession>
<protein>
    <recommendedName>
        <fullName evidence="4">lipopolysaccharide heptosyltransferase II</fullName>
        <ecNumber evidence="4">2.4.99.24</ecNumber>
    </recommendedName>
</protein>
<organism evidence="7 8">
    <name type="scientific">Desulfoferula mesophila</name>
    <dbReference type="NCBI Taxonomy" id="3058419"/>
    <lineage>
        <taxon>Bacteria</taxon>
        <taxon>Pseudomonadati</taxon>
        <taxon>Thermodesulfobacteriota</taxon>
        <taxon>Desulfarculia</taxon>
        <taxon>Desulfarculales</taxon>
        <taxon>Desulfarculaceae</taxon>
        <taxon>Desulfoferula</taxon>
    </lineage>
</organism>
<evidence type="ECO:0000256" key="1">
    <source>
        <dbReference type="ARBA" id="ARBA00022676"/>
    </source>
</evidence>
<dbReference type="GO" id="GO:0008713">
    <property type="term" value="F:ADP-heptose-lipopolysaccharide heptosyltransferase activity"/>
    <property type="evidence" value="ECO:0007669"/>
    <property type="project" value="UniProtKB-EC"/>
</dbReference>
<sequence>MRCLDPAAPRRILLRATNWVGDAVMTLPALAALHAACPQAAIEVLARPWAAAVYGAQPGVSRVLAYDKAGEHAGAGGMLALARQLRARGYDWAVLLQNAFEAAAIAWLVRIPVRLGYSRDGRGLLLTHRATLTPELRRVHETSYYLAILDQAGLLPASPPPEGVRPELILAAPDREWANEYLRREGLEGARLLGLAPGAAFGPAKQWPAERFAATARDLADAADAVLLFGSQGESAACEAVAQGLAGMEARNLAGATRLGQALALVERCTLFITNDSGLMHAAAALGRPTVAVFGSTDPVTTGPLGPRTALLRSPVDCSPCLKPQCPSGDLKCFTAISPEEVALAARGLLAQAGEGA</sequence>
<reference evidence="8" key="1">
    <citation type="journal article" date="2023" name="Arch. Microbiol.">
        <title>Desulfoferula mesophilus gen. nov. sp. nov., a mesophilic sulfate-reducing bacterium isolated from a brackish lake sediment.</title>
        <authorList>
            <person name="Watanabe T."/>
            <person name="Yabe T."/>
            <person name="Tsuji J.M."/>
            <person name="Fukui M."/>
        </authorList>
    </citation>
    <scope>NUCLEOTIDE SEQUENCE [LARGE SCALE GENOMIC DNA]</scope>
    <source>
        <strain evidence="8">12FAK</strain>
    </source>
</reference>
<dbReference type="AlphaFoldDB" id="A0AAU9EDJ8"/>
<dbReference type="PANTHER" id="PTHR30160:SF7">
    <property type="entry name" value="ADP-HEPTOSE--LPS HEPTOSYLTRANSFERASE 2"/>
    <property type="match status" value="1"/>
</dbReference>
<evidence type="ECO:0000313" key="8">
    <source>
        <dbReference type="Proteomes" id="UP001366166"/>
    </source>
</evidence>
<comment type="catalytic activity">
    <reaction evidence="5">
        <text>an L-alpha-D-Hep-(1-&gt;5)-[alpha-Kdo-(2-&gt;4)]-alpha-Kdo-(2-&gt;6)-lipid A + ADP-L-glycero-beta-D-manno-heptose = an L-alpha-D-Hep-(1-&gt;3)-L-alpha-D-Hep-(1-&gt;5)-[alpha-Kdo-(2-&gt;4)]-alpha-Kdo-(2-&gt;6)-lipid A + ADP + H(+)</text>
        <dbReference type="Rhea" id="RHEA:74071"/>
        <dbReference type="ChEBI" id="CHEBI:15378"/>
        <dbReference type="ChEBI" id="CHEBI:61506"/>
        <dbReference type="ChEBI" id="CHEBI:193068"/>
        <dbReference type="ChEBI" id="CHEBI:193069"/>
        <dbReference type="ChEBI" id="CHEBI:456216"/>
        <dbReference type="EC" id="2.4.99.24"/>
    </reaction>
</comment>